<name>A0ABS7X215_9GAMM</name>
<evidence type="ECO:0000313" key="2">
    <source>
        <dbReference type="Proteomes" id="UP001319883"/>
    </source>
</evidence>
<protein>
    <recommendedName>
        <fullName evidence="3">GATA-type domain-containing protein</fullName>
    </recommendedName>
</protein>
<dbReference type="EMBL" id="JAGXFD010000001">
    <property type="protein sequence ID" value="MBZ9568925.1"/>
    <property type="molecule type" value="Genomic_DNA"/>
</dbReference>
<gene>
    <name evidence="1" type="ORF">KGQ91_14730</name>
</gene>
<accession>A0ABS7X215</accession>
<dbReference type="Proteomes" id="UP001319883">
    <property type="component" value="Unassembled WGS sequence"/>
</dbReference>
<proteinExistence type="predicted"/>
<dbReference type="RefSeq" id="WP_163649117.1">
    <property type="nucleotide sequence ID" value="NZ_JAGXFD010000001.1"/>
</dbReference>
<comment type="caution">
    <text evidence="1">The sequence shown here is derived from an EMBL/GenBank/DDBJ whole genome shotgun (WGS) entry which is preliminary data.</text>
</comment>
<reference evidence="1 2" key="1">
    <citation type="submission" date="2021-05" db="EMBL/GenBank/DDBJ databases">
        <title>Petroleum and Energy Research Collection (APPE): ex situ preservation of microbial diversity associated with the oil industry and exploitation of its biotechnological potential.</title>
        <authorList>
            <person name="Paixao C.T.M."/>
            <person name="Gomes M.B."/>
            <person name="Oliveira V.M."/>
        </authorList>
    </citation>
    <scope>NUCLEOTIDE SEQUENCE [LARGE SCALE GENOMIC DNA]</scope>
    <source>
        <strain evidence="1 2">LIT2</strain>
    </source>
</reference>
<evidence type="ECO:0000313" key="1">
    <source>
        <dbReference type="EMBL" id="MBZ9568925.1"/>
    </source>
</evidence>
<keyword evidence="2" id="KW-1185">Reference proteome</keyword>
<evidence type="ECO:0008006" key="3">
    <source>
        <dbReference type="Google" id="ProtNLM"/>
    </source>
</evidence>
<sequence length="85" mass="9780">MFNRSRQVTCPHCSETNFWKGNPGPTDELYCRGCDGFVTLYDDYIRDAIHQEAERVLARFTEASTAEDLAHLKEVLTEPERRLSA</sequence>
<organism evidence="1 2">
    <name type="scientific">Modicisalibacter tunisiensis</name>
    <dbReference type="NCBI Taxonomy" id="390637"/>
    <lineage>
        <taxon>Bacteria</taxon>
        <taxon>Pseudomonadati</taxon>
        <taxon>Pseudomonadota</taxon>
        <taxon>Gammaproteobacteria</taxon>
        <taxon>Oceanospirillales</taxon>
        <taxon>Halomonadaceae</taxon>
        <taxon>Modicisalibacter</taxon>
    </lineage>
</organism>